<organism evidence="3 4">
    <name type="scientific">Candidatus Scatousia excrementigallinarum</name>
    <dbReference type="NCBI Taxonomy" id="2840935"/>
    <lineage>
        <taxon>Bacteria</taxon>
        <taxon>Candidatus Scatousia</taxon>
    </lineage>
</organism>
<protein>
    <submittedName>
        <fullName evidence="3">Glycosyltransferase family 9 protein</fullName>
    </submittedName>
</protein>
<dbReference type="GO" id="GO:0005829">
    <property type="term" value="C:cytosol"/>
    <property type="evidence" value="ECO:0007669"/>
    <property type="project" value="TreeGrafter"/>
</dbReference>
<keyword evidence="1" id="KW-0328">Glycosyltransferase</keyword>
<evidence type="ECO:0000256" key="2">
    <source>
        <dbReference type="ARBA" id="ARBA00022679"/>
    </source>
</evidence>
<evidence type="ECO:0000256" key="1">
    <source>
        <dbReference type="ARBA" id="ARBA00022676"/>
    </source>
</evidence>
<dbReference type="PANTHER" id="PTHR30160">
    <property type="entry name" value="TETRAACYLDISACCHARIDE 4'-KINASE-RELATED"/>
    <property type="match status" value="1"/>
</dbReference>
<dbReference type="EMBL" id="DVIU01000207">
    <property type="protein sequence ID" value="HIS37022.1"/>
    <property type="molecule type" value="Genomic_DNA"/>
</dbReference>
<dbReference type="CDD" id="cd03789">
    <property type="entry name" value="GT9_LPS_heptosyltransferase"/>
    <property type="match status" value="1"/>
</dbReference>
<dbReference type="Gene3D" id="3.40.50.2000">
    <property type="entry name" value="Glycogen Phosphorylase B"/>
    <property type="match status" value="2"/>
</dbReference>
<reference evidence="3" key="1">
    <citation type="submission" date="2020-10" db="EMBL/GenBank/DDBJ databases">
        <authorList>
            <person name="Gilroy R."/>
        </authorList>
    </citation>
    <scope>NUCLEOTIDE SEQUENCE</scope>
    <source>
        <strain evidence="3">6276</strain>
    </source>
</reference>
<comment type="caution">
    <text evidence="3">The sequence shown here is derived from an EMBL/GenBank/DDBJ whole genome shotgun (WGS) entry which is preliminary data.</text>
</comment>
<dbReference type="GO" id="GO:0008713">
    <property type="term" value="F:ADP-heptose-lipopolysaccharide heptosyltransferase activity"/>
    <property type="evidence" value="ECO:0007669"/>
    <property type="project" value="TreeGrafter"/>
</dbReference>
<dbReference type="GO" id="GO:0009244">
    <property type="term" value="P:lipopolysaccharide core region biosynthetic process"/>
    <property type="evidence" value="ECO:0007669"/>
    <property type="project" value="TreeGrafter"/>
</dbReference>
<reference evidence="3" key="2">
    <citation type="journal article" date="2021" name="PeerJ">
        <title>Extensive microbial diversity within the chicken gut microbiome revealed by metagenomics and culture.</title>
        <authorList>
            <person name="Gilroy R."/>
            <person name="Ravi A."/>
            <person name="Getino M."/>
            <person name="Pursley I."/>
            <person name="Horton D.L."/>
            <person name="Alikhan N.F."/>
            <person name="Baker D."/>
            <person name="Gharbi K."/>
            <person name="Hall N."/>
            <person name="Watson M."/>
            <person name="Adriaenssens E.M."/>
            <person name="Foster-Nyarko E."/>
            <person name="Jarju S."/>
            <person name="Secka A."/>
            <person name="Antonio M."/>
            <person name="Oren A."/>
            <person name="Chaudhuri R.R."/>
            <person name="La Ragione R."/>
            <person name="Hildebrand F."/>
            <person name="Pallen M.J."/>
        </authorList>
    </citation>
    <scope>NUCLEOTIDE SEQUENCE</scope>
    <source>
        <strain evidence="3">6276</strain>
    </source>
</reference>
<accession>A0A9D1JNG3</accession>
<sequence>MKKVLLIKLSSLGDVIFTVPLANNLKANGYEVHWVTTEKGIDIVQGNSCADKVFFAPLYTWRKNKFNLKYFFKMVKLIFDLRKENYDIAFDCQRRIKSLPFMRFCGAKRRIISKYSSEFASLGANEVLPPAPDGLHMVMWNLDYAKYLGFDINNIKMSLPEQSEITKQRVDRLLEDADLSKPLVVIAPATTWEPKHWAVENWIKVVDALKDRCTLIFTGMEQDKKLISSIGGDKYINLAGKTNLNDLMELFSRVNLVIAPDSGSAHLAWAASEPALIEVFCCTDIRLFGCFGDDNKYFALSGDLPCRPCNKRVCPKEKGHNECTKYPSADVVIEKAMHVLDNFNAGCACK</sequence>
<dbReference type="Pfam" id="PF01075">
    <property type="entry name" value="Glyco_transf_9"/>
    <property type="match status" value="1"/>
</dbReference>
<dbReference type="InterPro" id="IPR002201">
    <property type="entry name" value="Glyco_trans_9"/>
</dbReference>
<dbReference type="SUPFAM" id="SSF53756">
    <property type="entry name" value="UDP-Glycosyltransferase/glycogen phosphorylase"/>
    <property type="match status" value="1"/>
</dbReference>
<dbReference type="Proteomes" id="UP000823928">
    <property type="component" value="Unassembled WGS sequence"/>
</dbReference>
<dbReference type="PANTHER" id="PTHR30160:SF1">
    <property type="entry name" value="LIPOPOLYSACCHARIDE 1,2-N-ACETYLGLUCOSAMINETRANSFERASE-RELATED"/>
    <property type="match status" value="1"/>
</dbReference>
<dbReference type="InterPro" id="IPR051199">
    <property type="entry name" value="LPS_LOS_Heptosyltrfase"/>
</dbReference>
<keyword evidence="2" id="KW-0808">Transferase</keyword>
<name>A0A9D1JNG3_9BACT</name>
<gene>
    <name evidence="3" type="ORF">IAC10_10410</name>
</gene>
<evidence type="ECO:0000313" key="4">
    <source>
        <dbReference type="Proteomes" id="UP000823928"/>
    </source>
</evidence>
<evidence type="ECO:0000313" key="3">
    <source>
        <dbReference type="EMBL" id="HIS37022.1"/>
    </source>
</evidence>
<dbReference type="AlphaFoldDB" id="A0A9D1JNG3"/>
<proteinExistence type="predicted"/>